<reference evidence="2" key="1">
    <citation type="journal article" date="2014" name="Int. J. Syst. Evol. Microbiol.">
        <title>Complete genome sequence of Corynebacterium casei LMG S-19264T (=DSM 44701T), isolated from a smear-ripened cheese.</title>
        <authorList>
            <consortium name="US DOE Joint Genome Institute (JGI-PGF)"/>
            <person name="Walter F."/>
            <person name="Albersmeier A."/>
            <person name="Kalinowski J."/>
            <person name="Ruckert C."/>
        </authorList>
    </citation>
    <scope>NUCLEOTIDE SEQUENCE</scope>
    <source>
        <strain evidence="2">JCM 4988</strain>
    </source>
</reference>
<gene>
    <name evidence="2" type="ORF">GCM10010387_59030</name>
</gene>
<organism evidence="2 3">
    <name type="scientific">Streptomyces inusitatus</name>
    <dbReference type="NCBI Taxonomy" id="68221"/>
    <lineage>
        <taxon>Bacteria</taxon>
        <taxon>Bacillati</taxon>
        <taxon>Actinomycetota</taxon>
        <taxon>Actinomycetes</taxon>
        <taxon>Kitasatosporales</taxon>
        <taxon>Streptomycetaceae</taxon>
        <taxon>Streptomyces</taxon>
    </lineage>
</organism>
<proteinExistence type="predicted"/>
<feature type="compositionally biased region" description="Low complexity" evidence="1">
    <location>
        <begin position="1"/>
        <end position="17"/>
    </location>
</feature>
<evidence type="ECO:0000256" key="1">
    <source>
        <dbReference type="SAM" id="MobiDB-lite"/>
    </source>
</evidence>
<dbReference type="AlphaFoldDB" id="A0A918V282"/>
<reference evidence="2" key="2">
    <citation type="submission" date="2020-09" db="EMBL/GenBank/DDBJ databases">
        <authorList>
            <person name="Sun Q."/>
            <person name="Ohkuma M."/>
        </authorList>
    </citation>
    <scope>NUCLEOTIDE SEQUENCE</scope>
    <source>
        <strain evidence="2">JCM 4988</strain>
    </source>
</reference>
<dbReference type="Proteomes" id="UP000630936">
    <property type="component" value="Unassembled WGS sequence"/>
</dbReference>
<sequence>MAAPSAVAAAATRSGSGPSPPSPPRARRARTPSRPAGTAARVGPGRAALRAPQQQPAGGRHGGETEGCRRRPAHGCPVHDKDNGYQKAAERRPPDHIGHRVRRRGAAGGPVTGGGTGRRAVGGPGAGYGSGRAAGGRRAGAGSGAGGRACGHGSSLGLRGDRGTNEEQSLPVTAVRPSSAGWRTSGHGPKRWRDLAGRRARGRARAPAAALPPPECAALPQ</sequence>
<feature type="region of interest" description="Disordered" evidence="1">
    <location>
        <begin position="1"/>
        <end position="221"/>
    </location>
</feature>
<name>A0A918V282_9ACTN</name>
<evidence type="ECO:0000313" key="2">
    <source>
        <dbReference type="EMBL" id="GGZ57268.1"/>
    </source>
</evidence>
<feature type="compositionally biased region" description="Basic and acidic residues" evidence="1">
    <location>
        <begin position="77"/>
        <end position="98"/>
    </location>
</feature>
<feature type="compositionally biased region" description="Gly residues" evidence="1">
    <location>
        <begin position="106"/>
        <end position="150"/>
    </location>
</feature>
<dbReference type="EMBL" id="BMWG01000026">
    <property type="protein sequence ID" value="GGZ57268.1"/>
    <property type="molecule type" value="Genomic_DNA"/>
</dbReference>
<protein>
    <submittedName>
        <fullName evidence="2">Uncharacterized protein</fullName>
    </submittedName>
</protein>
<comment type="caution">
    <text evidence="2">The sequence shown here is derived from an EMBL/GenBank/DDBJ whole genome shotgun (WGS) entry which is preliminary data.</text>
</comment>
<evidence type="ECO:0000313" key="3">
    <source>
        <dbReference type="Proteomes" id="UP000630936"/>
    </source>
</evidence>
<feature type="compositionally biased region" description="Low complexity" evidence="1">
    <location>
        <begin position="32"/>
        <end position="58"/>
    </location>
</feature>
<accession>A0A918V282</accession>
<keyword evidence="3" id="KW-1185">Reference proteome</keyword>